<proteinExistence type="predicted"/>
<dbReference type="EMBL" id="AJWN02000092">
    <property type="protein sequence ID" value="OEE58591.1"/>
    <property type="molecule type" value="Genomic_DNA"/>
</dbReference>
<comment type="caution">
    <text evidence="2">The sequence shown here is derived from an EMBL/GenBank/DDBJ whole genome shotgun (WGS) entry which is preliminary data.</text>
</comment>
<name>A0A1E5BZD1_9GAMM</name>
<dbReference type="SUPFAM" id="SSF55729">
    <property type="entry name" value="Acyl-CoA N-acyltransferases (Nat)"/>
    <property type="match status" value="1"/>
</dbReference>
<dbReference type="InterPro" id="IPR016181">
    <property type="entry name" value="Acyl_CoA_acyltransferase"/>
</dbReference>
<sequence length="165" mass="18881">MDAHFRPVDLDNDLDKCITFRRDTWLVSYGTTDGFCANDAIKWFHHLSQNNPSGFIHIWFNGSIVGQLEFKSDIDSDDEKRAGYVNLFYLKQEYRGSGLGQIAHDYVVEKLFKNRCHKAMLRVIPGNLRAEAFYVKNGWYREGDASERGQLMCLDITGDAYGIAG</sequence>
<feature type="domain" description="N-acetyltransferase" evidence="1">
    <location>
        <begin position="3"/>
        <end position="157"/>
    </location>
</feature>
<dbReference type="Proteomes" id="UP000095039">
    <property type="component" value="Unassembled WGS sequence"/>
</dbReference>
<dbReference type="InterPro" id="IPR000182">
    <property type="entry name" value="GNAT_dom"/>
</dbReference>
<protein>
    <submittedName>
        <fullName evidence="2">GNAT family N-acetyltransferase</fullName>
    </submittedName>
</protein>
<accession>A0A1E5BZD1</accession>
<reference evidence="2 3" key="1">
    <citation type="journal article" date="2012" name="Science">
        <title>Ecological populations of bacteria act as socially cohesive units of antibiotic production and resistance.</title>
        <authorList>
            <person name="Cordero O.X."/>
            <person name="Wildschutte H."/>
            <person name="Kirkup B."/>
            <person name="Proehl S."/>
            <person name="Ngo L."/>
            <person name="Hussain F."/>
            <person name="Le Roux F."/>
            <person name="Mincer T."/>
            <person name="Polz M.F."/>
        </authorList>
    </citation>
    <scope>NUCLEOTIDE SEQUENCE [LARGE SCALE GENOMIC DNA]</scope>
    <source>
        <strain evidence="2 3">FF-454</strain>
    </source>
</reference>
<dbReference type="PROSITE" id="PS51186">
    <property type="entry name" value="GNAT"/>
    <property type="match status" value="1"/>
</dbReference>
<evidence type="ECO:0000259" key="1">
    <source>
        <dbReference type="PROSITE" id="PS51186"/>
    </source>
</evidence>
<organism evidence="2 3">
    <name type="scientific">Enterovibrio norvegicus FF-454</name>
    <dbReference type="NCBI Taxonomy" id="1185651"/>
    <lineage>
        <taxon>Bacteria</taxon>
        <taxon>Pseudomonadati</taxon>
        <taxon>Pseudomonadota</taxon>
        <taxon>Gammaproteobacteria</taxon>
        <taxon>Vibrionales</taxon>
        <taxon>Vibrionaceae</taxon>
        <taxon>Enterovibrio</taxon>
    </lineage>
</organism>
<dbReference type="CDD" id="cd04301">
    <property type="entry name" value="NAT_SF"/>
    <property type="match status" value="1"/>
</dbReference>
<dbReference type="GO" id="GO:0016747">
    <property type="term" value="F:acyltransferase activity, transferring groups other than amino-acyl groups"/>
    <property type="evidence" value="ECO:0007669"/>
    <property type="project" value="InterPro"/>
</dbReference>
<evidence type="ECO:0000313" key="3">
    <source>
        <dbReference type="Proteomes" id="UP000095039"/>
    </source>
</evidence>
<keyword evidence="3" id="KW-1185">Reference proteome</keyword>
<dbReference type="Gene3D" id="3.40.630.30">
    <property type="match status" value="1"/>
</dbReference>
<dbReference type="Pfam" id="PF00583">
    <property type="entry name" value="Acetyltransf_1"/>
    <property type="match status" value="1"/>
</dbReference>
<gene>
    <name evidence="2" type="ORF">A1OK_15155</name>
</gene>
<dbReference type="AlphaFoldDB" id="A0A1E5BZD1"/>
<evidence type="ECO:0000313" key="2">
    <source>
        <dbReference type="EMBL" id="OEE58591.1"/>
    </source>
</evidence>